<name>A0A931AKI4_9ACTN</name>
<sequence>MLTLTDNAVTAIRDLMVGENVPAEAGLRIAPKPDEAGTLEVSLASTPQAGDQVVEKADVRVFVAEDAVSILDDKALDAQPGTPGHPTFRLDRRDQPRPGPT</sequence>
<evidence type="ECO:0000313" key="3">
    <source>
        <dbReference type="Proteomes" id="UP000605361"/>
    </source>
</evidence>
<feature type="region of interest" description="Disordered" evidence="1">
    <location>
        <begin position="74"/>
        <end position="101"/>
    </location>
</feature>
<proteinExistence type="predicted"/>
<evidence type="ECO:0000256" key="1">
    <source>
        <dbReference type="SAM" id="MobiDB-lite"/>
    </source>
</evidence>
<comment type="caution">
    <text evidence="2">The sequence shown here is derived from an EMBL/GenBank/DDBJ whole genome shotgun (WGS) entry which is preliminary data.</text>
</comment>
<dbReference type="InterPro" id="IPR035903">
    <property type="entry name" value="HesB-like_dom_sf"/>
</dbReference>
<accession>A0A931AKI4</accession>
<keyword evidence="3" id="KW-1185">Reference proteome</keyword>
<dbReference type="Proteomes" id="UP000605361">
    <property type="component" value="Unassembled WGS sequence"/>
</dbReference>
<reference evidence="2" key="1">
    <citation type="submission" date="2020-11" db="EMBL/GenBank/DDBJ databases">
        <title>Whole-genome analyses of Nonomuraea sp. K274.</title>
        <authorList>
            <person name="Veyisoglu A."/>
        </authorList>
    </citation>
    <scope>NUCLEOTIDE SEQUENCE</scope>
    <source>
        <strain evidence="2">K274</strain>
    </source>
</reference>
<evidence type="ECO:0000313" key="2">
    <source>
        <dbReference type="EMBL" id="MBF8191860.1"/>
    </source>
</evidence>
<dbReference type="SUPFAM" id="SSF89360">
    <property type="entry name" value="HesB-like domain"/>
    <property type="match status" value="1"/>
</dbReference>
<gene>
    <name evidence="2" type="ORF">ITP53_40510</name>
</gene>
<dbReference type="AlphaFoldDB" id="A0A931AKI4"/>
<dbReference type="EMBL" id="JADOGI010000180">
    <property type="protein sequence ID" value="MBF8191860.1"/>
    <property type="molecule type" value="Genomic_DNA"/>
</dbReference>
<dbReference type="Gene3D" id="2.60.300.12">
    <property type="entry name" value="HesB-like domain"/>
    <property type="match status" value="1"/>
</dbReference>
<protein>
    <submittedName>
        <fullName evidence="2">HesB/YadR/YfhF-family protein</fullName>
    </submittedName>
</protein>
<organism evidence="2 3">
    <name type="scientific">Nonomuraea cypriaca</name>
    <dbReference type="NCBI Taxonomy" id="1187855"/>
    <lineage>
        <taxon>Bacteria</taxon>
        <taxon>Bacillati</taxon>
        <taxon>Actinomycetota</taxon>
        <taxon>Actinomycetes</taxon>
        <taxon>Streptosporangiales</taxon>
        <taxon>Streptosporangiaceae</taxon>
        <taxon>Nonomuraea</taxon>
    </lineage>
</organism>
<feature type="compositionally biased region" description="Basic and acidic residues" evidence="1">
    <location>
        <begin position="88"/>
        <end position="101"/>
    </location>
</feature>